<feature type="domain" description="C2H2-type" evidence="9">
    <location>
        <begin position="226"/>
        <end position="255"/>
    </location>
</feature>
<keyword evidence="4 7" id="KW-0863">Zinc-finger</keyword>
<dbReference type="OrthoDB" id="3437960at2759"/>
<protein>
    <recommendedName>
        <fullName evidence="9">C2H2-type domain-containing protein</fullName>
    </recommendedName>
</protein>
<evidence type="ECO:0000256" key="5">
    <source>
        <dbReference type="ARBA" id="ARBA00022833"/>
    </source>
</evidence>
<dbReference type="SMART" id="SM00355">
    <property type="entry name" value="ZnF_C2H2"/>
    <property type="match status" value="7"/>
</dbReference>
<evidence type="ECO:0000256" key="7">
    <source>
        <dbReference type="PROSITE-ProRule" id="PRU00042"/>
    </source>
</evidence>
<feature type="domain" description="C2H2-type" evidence="9">
    <location>
        <begin position="256"/>
        <end position="279"/>
    </location>
</feature>
<dbReference type="AlphaFoldDB" id="A0A811K8A0"/>
<accession>A0A811K8A0</accession>
<evidence type="ECO:0000256" key="8">
    <source>
        <dbReference type="SAM" id="MobiDB-lite"/>
    </source>
</evidence>
<evidence type="ECO:0000256" key="6">
    <source>
        <dbReference type="ARBA" id="ARBA00023242"/>
    </source>
</evidence>
<feature type="domain" description="C2H2-type" evidence="9">
    <location>
        <begin position="61"/>
        <end position="89"/>
    </location>
</feature>
<evidence type="ECO:0000256" key="4">
    <source>
        <dbReference type="ARBA" id="ARBA00022771"/>
    </source>
</evidence>
<dbReference type="Proteomes" id="UP000614601">
    <property type="component" value="Unassembled WGS sequence"/>
</dbReference>
<dbReference type="GO" id="GO:0008270">
    <property type="term" value="F:zinc ion binding"/>
    <property type="evidence" value="ECO:0007669"/>
    <property type="project" value="UniProtKB-KW"/>
</dbReference>
<keyword evidence="3" id="KW-0677">Repeat</keyword>
<evidence type="ECO:0000313" key="11">
    <source>
        <dbReference type="Proteomes" id="UP000614601"/>
    </source>
</evidence>
<dbReference type="PANTHER" id="PTHR24379:SF121">
    <property type="entry name" value="C2H2-TYPE DOMAIN-CONTAINING PROTEIN"/>
    <property type="match status" value="1"/>
</dbReference>
<dbReference type="PROSITE" id="PS00028">
    <property type="entry name" value="ZINC_FINGER_C2H2_1"/>
    <property type="match status" value="5"/>
</dbReference>
<feature type="domain" description="C2H2-type" evidence="9">
    <location>
        <begin position="190"/>
        <end position="218"/>
    </location>
</feature>
<feature type="region of interest" description="Disordered" evidence="8">
    <location>
        <begin position="1"/>
        <end position="37"/>
    </location>
</feature>
<dbReference type="InterPro" id="IPR013087">
    <property type="entry name" value="Znf_C2H2_type"/>
</dbReference>
<name>A0A811K8A0_9BILA</name>
<keyword evidence="5" id="KW-0862">Zinc</keyword>
<dbReference type="PROSITE" id="PS50157">
    <property type="entry name" value="ZINC_FINGER_C2H2_2"/>
    <property type="match status" value="4"/>
</dbReference>
<evidence type="ECO:0000259" key="9">
    <source>
        <dbReference type="PROSITE" id="PS50157"/>
    </source>
</evidence>
<organism evidence="10 11">
    <name type="scientific">Bursaphelenchus okinawaensis</name>
    <dbReference type="NCBI Taxonomy" id="465554"/>
    <lineage>
        <taxon>Eukaryota</taxon>
        <taxon>Metazoa</taxon>
        <taxon>Ecdysozoa</taxon>
        <taxon>Nematoda</taxon>
        <taxon>Chromadorea</taxon>
        <taxon>Rhabditida</taxon>
        <taxon>Tylenchina</taxon>
        <taxon>Tylenchomorpha</taxon>
        <taxon>Aphelenchoidea</taxon>
        <taxon>Aphelenchoididae</taxon>
        <taxon>Bursaphelenchus</taxon>
    </lineage>
</organism>
<dbReference type="SUPFAM" id="SSF57667">
    <property type="entry name" value="beta-beta-alpha zinc fingers"/>
    <property type="match status" value="2"/>
</dbReference>
<dbReference type="GO" id="GO:0005634">
    <property type="term" value="C:nucleus"/>
    <property type="evidence" value="ECO:0007669"/>
    <property type="project" value="UniProtKB-SubCell"/>
</dbReference>
<gene>
    <name evidence="10" type="ORF">BOKJ2_LOCUS3830</name>
</gene>
<dbReference type="FunFam" id="3.30.160.60:FF:001102">
    <property type="entry name" value="Transcription factor IIIA"/>
    <property type="match status" value="1"/>
</dbReference>
<dbReference type="EMBL" id="CAJFCW020000002">
    <property type="protein sequence ID" value="CAG9094158.1"/>
    <property type="molecule type" value="Genomic_DNA"/>
</dbReference>
<dbReference type="InterPro" id="IPR036236">
    <property type="entry name" value="Znf_C2H2_sf"/>
</dbReference>
<evidence type="ECO:0000256" key="1">
    <source>
        <dbReference type="ARBA" id="ARBA00004123"/>
    </source>
</evidence>
<reference evidence="10" key="1">
    <citation type="submission" date="2020-09" db="EMBL/GenBank/DDBJ databases">
        <authorList>
            <person name="Kikuchi T."/>
        </authorList>
    </citation>
    <scope>NUCLEOTIDE SEQUENCE</scope>
    <source>
        <strain evidence="10">SH1</strain>
    </source>
</reference>
<dbReference type="Proteomes" id="UP000783686">
    <property type="component" value="Unassembled WGS sequence"/>
</dbReference>
<dbReference type="FunFam" id="3.30.160.60:FF:000100">
    <property type="entry name" value="Zinc finger 45-like"/>
    <property type="match status" value="1"/>
</dbReference>
<sequence>MEEGEVIRNEDEPNESKSDGLVDVKDTETEDEQDDRSFTLKSEEIDDFFETEVEADSNKGRTCIICGQFVSHFQNYARHVRNNHRGEKHKCVYCNKKFFIHNQLRSHIANEHPQTYLCDIPNCTYKSDALRNVTQHKKRAHSGNTVMCTVEGCLFSSKYRCLQKHMIEFHSSRESSVNPDGTVVRNSLNVVCTYCQKPFLTASLLKRHIGRVHENRYKENIRDKIYKCTKEGCDKSYKTPGALNDHSNTHSGEKPFECQRCDKSFYGRALLAVHLRRYHMISIKDITRANTLLLPKEDPLSNTQEQNQSVPTATDDLLLCPKLENTDAC</sequence>
<dbReference type="EMBL" id="CAJFDH010000002">
    <property type="protein sequence ID" value="CAD5211710.1"/>
    <property type="molecule type" value="Genomic_DNA"/>
</dbReference>
<proteinExistence type="predicted"/>
<keyword evidence="11" id="KW-1185">Reference proteome</keyword>
<evidence type="ECO:0000256" key="2">
    <source>
        <dbReference type="ARBA" id="ARBA00022723"/>
    </source>
</evidence>
<evidence type="ECO:0000313" key="10">
    <source>
        <dbReference type="EMBL" id="CAD5211710.1"/>
    </source>
</evidence>
<dbReference type="Pfam" id="PF00096">
    <property type="entry name" value="zf-C2H2"/>
    <property type="match status" value="3"/>
</dbReference>
<evidence type="ECO:0000256" key="3">
    <source>
        <dbReference type="ARBA" id="ARBA00022737"/>
    </source>
</evidence>
<keyword evidence="2" id="KW-0479">Metal-binding</keyword>
<comment type="caution">
    <text evidence="10">The sequence shown here is derived from an EMBL/GenBank/DDBJ whole genome shotgun (WGS) entry which is preliminary data.</text>
</comment>
<feature type="compositionally biased region" description="Basic and acidic residues" evidence="8">
    <location>
        <begin position="1"/>
        <end position="27"/>
    </location>
</feature>
<comment type="subcellular location">
    <subcellularLocation>
        <location evidence="1">Nucleus</location>
    </subcellularLocation>
</comment>
<keyword evidence="6" id="KW-0539">Nucleus</keyword>
<dbReference type="Gene3D" id="3.30.160.60">
    <property type="entry name" value="Classic Zinc Finger"/>
    <property type="match status" value="4"/>
</dbReference>
<dbReference type="PANTHER" id="PTHR24379">
    <property type="entry name" value="KRAB AND ZINC FINGER DOMAIN-CONTAINING"/>
    <property type="match status" value="1"/>
</dbReference>